<protein>
    <recommendedName>
        <fullName evidence="4">Transmembrane protein</fullName>
    </recommendedName>
</protein>
<keyword evidence="1" id="KW-1133">Transmembrane helix</keyword>
<organism evidence="2 3">
    <name type="scientific">Purpureocillium lilacinum</name>
    <name type="common">Paecilomyces lilacinus</name>
    <dbReference type="NCBI Taxonomy" id="33203"/>
    <lineage>
        <taxon>Eukaryota</taxon>
        <taxon>Fungi</taxon>
        <taxon>Dikarya</taxon>
        <taxon>Ascomycota</taxon>
        <taxon>Pezizomycotina</taxon>
        <taxon>Sordariomycetes</taxon>
        <taxon>Hypocreomycetidae</taxon>
        <taxon>Hypocreales</taxon>
        <taxon>Ophiocordycipitaceae</taxon>
        <taxon>Purpureocillium</taxon>
    </lineage>
</organism>
<feature type="transmembrane region" description="Helical" evidence="1">
    <location>
        <begin position="585"/>
        <end position="606"/>
    </location>
</feature>
<reference evidence="2 3" key="1">
    <citation type="journal article" date="2024" name="Microbiol. Resour. Announc.">
        <title>Genome annotations for the ascomycete fungi Trichoderma harzianum, Trichoderma aggressivum, and Purpureocillium lilacinum.</title>
        <authorList>
            <person name="Beijen E.P.W."/>
            <person name="Ohm R.A."/>
        </authorList>
    </citation>
    <scope>NUCLEOTIDE SEQUENCE [LARGE SCALE GENOMIC DNA]</scope>
    <source>
        <strain evidence="2 3">CBS 150709</strain>
    </source>
</reference>
<dbReference type="EMBL" id="JAWRVI010000083">
    <property type="protein sequence ID" value="KAK4078459.1"/>
    <property type="molecule type" value="Genomic_DNA"/>
</dbReference>
<proteinExistence type="predicted"/>
<gene>
    <name evidence="2" type="ORF">Purlil1_11977</name>
</gene>
<evidence type="ECO:0000313" key="2">
    <source>
        <dbReference type="EMBL" id="KAK4078459.1"/>
    </source>
</evidence>
<evidence type="ECO:0000313" key="3">
    <source>
        <dbReference type="Proteomes" id="UP001287286"/>
    </source>
</evidence>
<feature type="transmembrane region" description="Helical" evidence="1">
    <location>
        <begin position="618"/>
        <end position="641"/>
    </location>
</feature>
<name>A0ABR0BID9_PURLI</name>
<dbReference type="Proteomes" id="UP001287286">
    <property type="component" value="Unassembled WGS sequence"/>
</dbReference>
<comment type="caution">
    <text evidence="2">The sequence shown here is derived from an EMBL/GenBank/DDBJ whole genome shotgun (WGS) entry which is preliminary data.</text>
</comment>
<keyword evidence="1" id="KW-0472">Membrane</keyword>
<evidence type="ECO:0000256" key="1">
    <source>
        <dbReference type="SAM" id="Phobius"/>
    </source>
</evidence>
<evidence type="ECO:0008006" key="4">
    <source>
        <dbReference type="Google" id="ProtNLM"/>
    </source>
</evidence>
<dbReference type="PANTHER" id="PTHR35043">
    <property type="entry name" value="TRANSCRIPTION FACTOR DOMAIN-CONTAINING PROTEIN"/>
    <property type="match status" value="1"/>
</dbReference>
<dbReference type="PANTHER" id="PTHR35043:SF7">
    <property type="entry name" value="TRANSCRIPTION FACTOR DOMAIN-CONTAINING PROTEIN"/>
    <property type="match status" value="1"/>
</dbReference>
<sequence length="713" mass="79028">MRPAGAYFMGRWTLISWPPRRLDLPPVSCNRSAAADYSSRVVSGKTQPFSSSGRNHVPGAQLPFPTLISCLDAFDSTRLTLCLAPYRSLRRLTEPPFVSQVLGAMLTSRHSSIPANTIHNLLSGRAQVDAPSGPSNDSSSTASYVGYVSDPNGRGTTSLVLSCLLTLVLCVWSALHLNVPARHRSVIQVLWLNVRWIFAGIYAPELVVFVAWRQWCSARLLQQHILRLHADAKERGDDPFSETNHDEPPLWTMAHSFFACAGGFAIELDSMRGSVLGQSHLPEEGTGEKAECPRLTLTARGVMLLASSGFVPRVTKAEIEDKSKANDLAKATVIIQATWMLVQVIGRLAAHLPVTLLEVNTVAHVLCAFAMYIFWWDKPLLPNEPIVLRDESLAPLVAFMYASSEVSGRVRREHVKSQTFVKTLFANLNLYSTTPELENLCLIRTCEESESGETADGDAEGTVKPLNLSSVTQFPGMVQRAPSTCLRQLERKRQKEHGTAFFERRPRVIPHQEQAAEAPSSSDMARWTLIQQALQKSPDLLLRDRILLSHSAATHASCLHLRPEQLVATHIPNWPSNDLLRSVNGLVVGMILWLANLCYGGFHAAAWNDHFPSVAEKWLWRASASYIGFCGGFWVILNSAVARWPALNAFWEKWMDGEKSLAQSIGLGAVVFTCGFSLMLARMYVVLEAFISIRELPVAAYDTPEWTDLFPHL</sequence>
<accession>A0ABR0BID9</accession>
<keyword evidence="3" id="KW-1185">Reference proteome</keyword>
<keyword evidence="1" id="KW-0812">Transmembrane</keyword>
<feature type="transmembrane region" description="Helical" evidence="1">
    <location>
        <begin position="661"/>
        <end position="685"/>
    </location>
</feature>